<comment type="caution">
    <text evidence="6">The sequence shown here is derived from an EMBL/GenBank/DDBJ whole genome shotgun (WGS) entry which is preliminary data.</text>
</comment>
<keyword evidence="4" id="KW-0812">Transmembrane</keyword>
<gene>
    <name evidence="6" type="ORF">N0V89_003344</name>
</gene>
<feature type="transmembrane region" description="Helical" evidence="4">
    <location>
        <begin position="282"/>
        <end position="304"/>
    </location>
</feature>
<feature type="transmembrane region" description="Helical" evidence="4">
    <location>
        <begin position="316"/>
        <end position="335"/>
    </location>
</feature>
<feature type="transmembrane region" description="Helical" evidence="4">
    <location>
        <begin position="147"/>
        <end position="165"/>
    </location>
</feature>
<keyword evidence="4" id="KW-1133">Transmembrane helix</keyword>
<evidence type="ECO:0000256" key="4">
    <source>
        <dbReference type="SAM" id="Phobius"/>
    </source>
</evidence>
<feature type="region of interest" description="Disordered" evidence="3">
    <location>
        <begin position="1"/>
        <end position="48"/>
    </location>
</feature>
<accession>A0A9W9CFA9</accession>
<feature type="transmembrane region" description="Helical" evidence="4">
    <location>
        <begin position="118"/>
        <end position="140"/>
    </location>
</feature>
<comment type="subcellular location">
    <subcellularLocation>
        <location evidence="1">Membrane</location>
        <topology evidence="1">Multi-pass membrane protein</topology>
    </subcellularLocation>
</comment>
<keyword evidence="7" id="KW-1185">Reference proteome</keyword>
<dbReference type="Proteomes" id="UP001140513">
    <property type="component" value="Unassembled WGS sequence"/>
</dbReference>
<dbReference type="PANTHER" id="PTHR11360:SF252">
    <property type="entry name" value="MAJOR FACILITATOR SUPERFAMILY (MFS) PROFILE DOMAIN-CONTAINING PROTEIN-RELATED"/>
    <property type="match status" value="1"/>
</dbReference>
<feature type="compositionally biased region" description="Polar residues" evidence="3">
    <location>
        <begin position="19"/>
        <end position="28"/>
    </location>
</feature>
<dbReference type="InterPro" id="IPR020846">
    <property type="entry name" value="MFS_dom"/>
</dbReference>
<dbReference type="AlphaFoldDB" id="A0A9W9CFA9"/>
<dbReference type="GO" id="GO:0016020">
    <property type="term" value="C:membrane"/>
    <property type="evidence" value="ECO:0007669"/>
    <property type="project" value="UniProtKB-SubCell"/>
</dbReference>
<dbReference type="GeneID" id="80906874"/>
<feature type="transmembrane region" description="Helical" evidence="4">
    <location>
        <begin position="373"/>
        <end position="399"/>
    </location>
</feature>
<feature type="transmembrane region" description="Helical" evidence="4">
    <location>
        <begin position="347"/>
        <end position="367"/>
    </location>
</feature>
<evidence type="ECO:0000313" key="7">
    <source>
        <dbReference type="Proteomes" id="UP001140513"/>
    </source>
</evidence>
<dbReference type="Gene3D" id="1.20.1250.20">
    <property type="entry name" value="MFS general substrate transporter like domains"/>
    <property type="match status" value="2"/>
</dbReference>
<dbReference type="RefSeq" id="XP_056075619.1">
    <property type="nucleotide sequence ID" value="XM_056212146.1"/>
</dbReference>
<dbReference type="PROSITE" id="PS50850">
    <property type="entry name" value="MFS"/>
    <property type="match status" value="1"/>
</dbReference>
<evidence type="ECO:0000256" key="1">
    <source>
        <dbReference type="ARBA" id="ARBA00004141"/>
    </source>
</evidence>
<dbReference type="Pfam" id="PF07690">
    <property type="entry name" value="MFS_1"/>
    <property type="match status" value="1"/>
</dbReference>
<name>A0A9W9CFA9_9PLEO</name>
<dbReference type="SUPFAM" id="SSF103473">
    <property type="entry name" value="MFS general substrate transporter"/>
    <property type="match status" value="1"/>
</dbReference>
<dbReference type="InterPro" id="IPR050327">
    <property type="entry name" value="Proton-linked_MCT"/>
</dbReference>
<proteinExistence type="inferred from homology"/>
<dbReference type="GO" id="GO:0022857">
    <property type="term" value="F:transmembrane transporter activity"/>
    <property type="evidence" value="ECO:0007669"/>
    <property type="project" value="InterPro"/>
</dbReference>
<dbReference type="EMBL" id="JAPEUX010000002">
    <property type="protein sequence ID" value="KAJ4358760.1"/>
    <property type="molecule type" value="Genomic_DNA"/>
</dbReference>
<comment type="similarity">
    <text evidence="2">Belongs to the major facilitator superfamily. Monocarboxylate porter (TC 2.A.1.13) family.</text>
</comment>
<feature type="transmembrane region" description="Helical" evidence="4">
    <location>
        <begin position="171"/>
        <end position="199"/>
    </location>
</feature>
<dbReference type="PANTHER" id="PTHR11360">
    <property type="entry name" value="MONOCARBOXYLATE TRANSPORTER"/>
    <property type="match status" value="1"/>
</dbReference>
<feature type="transmembrane region" description="Helical" evidence="4">
    <location>
        <begin position="77"/>
        <end position="98"/>
    </location>
</feature>
<evidence type="ECO:0000256" key="2">
    <source>
        <dbReference type="ARBA" id="ARBA00006727"/>
    </source>
</evidence>
<dbReference type="InterPro" id="IPR036259">
    <property type="entry name" value="MFS_trans_sf"/>
</dbReference>
<organism evidence="6 7">
    <name type="scientific">Didymosphaeria variabile</name>
    <dbReference type="NCBI Taxonomy" id="1932322"/>
    <lineage>
        <taxon>Eukaryota</taxon>
        <taxon>Fungi</taxon>
        <taxon>Dikarya</taxon>
        <taxon>Ascomycota</taxon>
        <taxon>Pezizomycotina</taxon>
        <taxon>Dothideomycetes</taxon>
        <taxon>Pleosporomycetidae</taxon>
        <taxon>Pleosporales</taxon>
        <taxon>Massarineae</taxon>
        <taxon>Didymosphaeriaceae</taxon>
        <taxon>Didymosphaeria</taxon>
    </lineage>
</organism>
<feature type="transmembrane region" description="Helical" evidence="4">
    <location>
        <begin position="411"/>
        <end position="431"/>
    </location>
</feature>
<sequence>MSESTGAEEKRQLGKSSIEPHSNASSTGWHDEEKAQDDTRQNSIAQDSNNTNDLQHIESQSLAGSQLPPPPDGGLHAWLKVFGGFLVYINIWGFTLAYGTFQSYYTFTLLPDQSPSSISWIGTVQGWLLIVVGVLSGPLFDLGYFRSMLYIGNFLIVFGIMMLSLCRTYWQVFLAQGICMGLGAGLLYIPSLALVGIWFERRRAMALGIVMSGIAVGGVIYIIMFDQLIHKAGFPWTIRAIGFVSLGCALLSFPALLSGSGMLARPRKRRALFDNSAVKDKLFLLFTLCTFCNFLGYIVPYFYIPTFAQQKLGSSQSVSLYMLIGALAGSFFGRIGSGLLAHYLGSIVTWALCSFTSGILALCWISIDTQASFIAFSVFWGFLSAALVTLPSAAFANICPDMSRLGTRLGMSWSVSSIATLIGSPIAGALLRTKPNGETDFLGPQLWSGICLLVASGCLCVLWVVTKKKLNKGWLI</sequence>
<reference evidence="6" key="1">
    <citation type="submission" date="2022-10" db="EMBL/GenBank/DDBJ databases">
        <title>Tapping the CABI collections for fungal endophytes: first genome assemblies for Collariella, Neodidymelliopsis, Ascochyta clinopodiicola, Didymella pomorum, Didymosphaeria variabile, Neocosmospora piperis and Neocucurbitaria cava.</title>
        <authorList>
            <person name="Hill R."/>
        </authorList>
    </citation>
    <scope>NUCLEOTIDE SEQUENCE</scope>
    <source>
        <strain evidence="6">IMI 356815</strain>
    </source>
</reference>
<feature type="domain" description="Major facilitator superfamily (MFS) profile" evidence="5">
    <location>
        <begin position="76"/>
        <end position="469"/>
    </location>
</feature>
<feature type="transmembrane region" description="Helical" evidence="4">
    <location>
        <begin position="446"/>
        <end position="465"/>
    </location>
</feature>
<evidence type="ECO:0000313" key="6">
    <source>
        <dbReference type="EMBL" id="KAJ4358760.1"/>
    </source>
</evidence>
<feature type="transmembrane region" description="Helical" evidence="4">
    <location>
        <begin position="206"/>
        <end position="224"/>
    </location>
</feature>
<evidence type="ECO:0000259" key="5">
    <source>
        <dbReference type="PROSITE" id="PS50850"/>
    </source>
</evidence>
<dbReference type="InterPro" id="IPR011701">
    <property type="entry name" value="MFS"/>
</dbReference>
<evidence type="ECO:0000256" key="3">
    <source>
        <dbReference type="SAM" id="MobiDB-lite"/>
    </source>
</evidence>
<feature type="transmembrane region" description="Helical" evidence="4">
    <location>
        <begin position="236"/>
        <end position="261"/>
    </location>
</feature>
<feature type="compositionally biased region" description="Basic and acidic residues" evidence="3">
    <location>
        <begin position="29"/>
        <end position="40"/>
    </location>
</feature>
<dbReference type="OrthoDB" id="6509908at2759"/>
<protein>
    <recommendedName>
        <fullName evidence="5">Major facilitator superfamily (MFS) profile domain-containing protein</fullName>
    </recommendedName>
</protein>
<keyword evidence="4" id="KW-0472">Membrane</keyword>